<protein>
    <submittedName>
        <fullName evidence="2">Uncharacterized protein</fullName>
    </submittedName>
</protein>
<proteinExistence type="predicted"/>
<evidence type="ECO:0000313" key="3">
    <source>
        <dbReference type="Proteomes" id="UP000073492"/>
    </source>
</evidence>
<comment type="caution">
    <text evidence="2">The sequence shown here is derived from an EMBL/GenBank/DDBJ whole genome shotgun (WGS) entry which is preliminary data.</text>
</comment>
<evidence type="ECO:0000256" key="1">
    <source>
        <dbReference type="SAM" id="MobiDB-lite"/>
    </source>
</evidence>
<accession>A0A139I030</accession>
<dbReference type="Proteomes" id="UP000073492">
    <property type="component" value="Unassembled WGS sequence"/>
</dbReference>
<reference evidence="2 3" key="1">
    <citation type="submission" date="2015-07" db="EMBL/GenBank/DDBJ databases">
        <title>Comparative genomics of the Sigatoka disease complex on banana suggests a link between parallel evolutionary changes in Pseudocercospora fijiensis and Pseudocercospora eumusae and increased virulence on the banana host.</title>
        <authorList>
            <person name="Chang T.-C."/>
            <person name="Salvucci A."/>
            <person name="Crous P.W."/>
            <person name="Stergiopoulos I."/>
        </authorList>
    </citation>
    <scope>NUCLEOTIDE SEQUENCE [LARGE SCALE GENOMIC DNA]</scope>
    <source>
        <strain evidence="2 3">CBS 116634</strain>
    </source>
</reference>
<organism evidence="2 3">
    <name type="scientific">Pseudocercospora musae</name>
    <dbReference type="NCBI Taxonomy" id="113226"/>
    <lineage>
        <taxon>Eukaryota</taxon>
        <taxon>Fungi</taxon>
        <taxon>Dikarya</taxon>
        <taxon>Ascomycota</taxon>
        <taxon>Pezizomycotina</taxon>
        <taxon>Dothideomycetes</taxon>
        <taxon>Dothideomycetidae</taxon>
        <taxon>Mycosphaerellales</taxon>
        <taxon>Mycosphaerellaceae</taxon>
        <taxon>Pseudocercospora</taxon>
    </lineage>
</organism>
<dbReference type="EMBL" id="LFZO01000492">
    <property type="protein sequence ID" value="KXT08100.1"/>
    <property type="molecule type" value="Genomic_DNA"/>
</dbReference>
<feature type="compositionally biased region" description="Basic residues" evidence="1">
    <location>
        <begin position="1"/>
        <end position="12"/>
    </location>
</feature>
<evidence type="ECO:0000313" key="2">
    <source>
        <dbReference type="EMBL" id="KXT08100.1"/>
    </source>
</evidence>
<keyword evidence="3" id="KW-1185">Reference proteome</keyword>
<sequence>MSMCRRKPKHTKPGPEEHAYGGCVYDGCCIEGLGNGASAENGLQSGPMNIQFFSQYPFPSQAHAAVVDLDRTKENALRRPVASHSGLTDTQALRLAHAICTESSPSRSDHTWKGRNKYQRVVQSA</sequence>
<feature type="region of interest" description="Disordered" evidence="1">
    <location>
        <begin position="1"/>
        <end position="21"/>
    </location>
</feature>
<name>A0A139I030_9PEZI</name>
<dbReference type="AlphaFoldDB" id="A0A139I030"/>
<gene>
    <name evidence="2" type="ORF">AC579_9212</name>
</gene>